<dbReference type="Proteomes" id="UP000002815">
    <property type="component" value="Unassembled WGS sequence"/>
</dbReference>
<dbReference type="PATRIC" id="fig|889204.5.peg.705"/>
<keyword evidence="2" id="KW-1185">Reference proteome</keyword>
<comment type="caution">
    <text evidence="1">The sequence shown here is derived from an EMBL/GenBank/DDBJ whole genome shotgun (WGS) entry which is preliminary data.</text>
</comment>
<organism evidence="1 2">
    <name type="scientific">Streptococcus infantis ATCC 700779</name>
    <dbReference type="NCBI Taxonomy" id="889204"/>
    <lineage>
        <taxon>Bacteria</taxon>
        <taxon>Bacillati</taxon>
        <taxon>Bacillota</taxon>
        <taxon>Bacilli</taxon>
        <taxon>Lactobacillales</taxon>
        <taxon>Streptococcaceae</taxon>
        <taxon>Streptococcus</taxon>
    </lineage>
</organism>
<reference evidence="1 2" key="1">
    <citation type="submission" date="2010-12" db="EMBL/GenBank/DDBJ databases">
        <authorList>
            <person name="Muzny D."/>
            <person name="Qin X."/>
            <person name="Deng J."/>
            <person name="Jiang H."/>
            <person name="Liu Y."/>
            <person name="Qu J."/>
            <person name="Song X.-Z."/>
            <person name="Zhang L."/>
            <person name="Thornton R."/>
            <person name="Coyle M."/>
            <person name="Francisco L."/>
            <person name="Jackson L."/>
            <person name="Javaid M."/>
            <person name="Korchina V."/>
            <person name="Kovar C."/>
            <person name="Mata R."/>
            <person name="Mathew T."/>
            <person name="Ngo R."/>
            <person name="Nguyen L."/>
            <person name="Nguyen N."/>
            <person name="Okwuonu G."/>
            <person name="Ongeri F."/>
            <person name="Pham C."/>
            <person name="Simmons D."/>
            <person name="Wilczek-Boney K."/>
            <person name="Hale W."/>
            <person name="Jakkamsetti A."/>
            <person name="Pham P."/>
            <person name="Ruth R."/>
            <person name="San Lucas F."/>
            <person name="Warren J."/>
            <person name="Zhang J."/>
            <person name="Zhao Z."/>
            <person name="Zhou C."/>
            <person name="Zhu D."/>
            <person name="Lee S."/>
            <person name="Bess C."/>
            <person name="Blankenburg K."/>
            <person name="Forbes L."/>
            <person name="Fu Q."/>
            <person name="Gubbala S."/>
            <person name="Hirani K."/>
            <person name="Jayaseelan J.C."/>
            <person name="Lara F."/>
            <person name="Munidasa M."/>
            <person name="Palculict T."/>
            <person name="Patil S."/>
            <person name="Pu L.-L."/>
            <person name="Saada N."/>
            <person name="Tang L."/>
            <person name="Weissenberger G."/>
            <person name="Zhu Y."/>
            <person name="Hemphill L."/>
            <person name="Shang Y."/>
            <person name="Youmans B."/>
            <person name="Ayvaz T."/>
            <person name="Ross M."/>
            <person name="Santibanez J."/>
            <person name="Aqrawi P."/>
            <person name="Gross S."/>
            <person name="Joshi V."/>
            <person name="Fowler G."/>
            <person name="Nazareth L."/>
            <person name="Reid J."/>
            <person name="Worley K."/>
            <person name="Petrosino J."/>
            <person name="Highlander S."/>
            <person name="Gibbs R."/>
        </authorList>
    </citation>
    <scope>NUCLEOTIDE SEQUENCE [LARGE SCALE GENOMIC DNA]</scope>
    <source>
        <strain evidence="1 2">ATCC 700779</strain>
    </source>
</reference>
<evidence type="ECO:0000313" key="1">
    <source>
        <dbReference type="EMBL" id="EFX36903.1"/>
    </source>
</evidence>
<dbReference type="HOGENOM" id="CLU_3189569_0_0_9"/>
<proteinExistence type="predicted"/>
<evidence type="ECO:0000313" key="2">
    <source>
        <dbReference type="Proteomes" id="UP000002815"/>
    </source>
</evidence>
<dbReference type="EMBL" id="AEVD01000005">
    <property type="protein sequence ID" value="EFX36903.1"/>
    <property type="molecule type" value="Genomic_DNA"/>
</dbReference>
<name>E8JZ84_9STRE</name>
<sequence>MQLFFIATYLPREGPETERKIIFAHIKIGIDTYLPREGPETVTVPA</sequence>
<gene>
    <name evidence="1" type="ORF">HMPREF9423_0547</name>
</gene>
<accession>E8JZ84</accession>
<protein>
    <submittedName>
        <fullName evidence="1">Uncharacterized protein</fullName>
    </submittedName>
</protein>
<dbReference type="AlphaFoldDB" id="E8JZ84"/>